<dbReference type="EMBL" id="JAVFWL010000005">
    <property type="protein sequence ID" value="KAK6755480.1"/>
    <property type="molecule type" value="Genomic_DNA"/>
</dbReference>
<reference evidence="2 3" key="1">
    <citation type="submission" date="2023-08" db="EMBL/GenBank/DDBJ databases">
        <title>A Necator americanus chromosomal reference genome.</title>
        <authorList>
            <person name="Ilik V."/>
            <person name="Petrzelkova K.J."/>
            <person name="Pardy F."/>
            <person name="Fuh T."/>
            <person name="Niatou-Singa F.S."/>
            <person name="Gouil Q."/>
            <person name="Baker L."/>
            <person name="Ritchie M.E."/>
            <person name="Jex A.R."/>
            <person name="Gazzola D."/>
            <person name="Li H."/>
            <person name="Toshio Fujiwara R."/>
            <person name="Zhan B."/>
            <person name="Aroian R.V."/>
            <person name="Pafco B."/>
            <person name="Schwarz E.M."/>
        </authorList>
    </citation>
    <scope>NUCLEOTIDE SEQUENCE [LARGE SCALE GENOMIC DNA]</scope>
    <source>
        <strain evidence="2 3">Aroian</strain>
        <tissue evidence="2">Whole animal</tissue>
    </source>
</reference>
<evidence type="ECO:0000313" key="3">
    <source>
        <dbReference type="Proteomes" id="UP001303046"/>
    </source>
</evidence>
<sequence>MYQLYYSNGSSSSEQARNFCSTRQDVPQRRAQETSSEYKVVKRRSDVLSCQMRIPENPPLEQFLIKDDERALARHSEEET</sequence>
<evidence type="ECO:0000313" key="2">
    <source>
        <dbReference type="EMBL" id="KAK6755480.1"/>
    </source>
</evidence>
<feature type="compositionally biased region" description="Polar residues" evidence="1">
    <location>
        <begin position="1"/>
        <end position="25"/>
    </location>
</feature>
<evidence type="ECO:0000256" key="1">
    <source>
        <dbReference type="SAM" id="MobiDB-lite"/>
    </source>
</evidence>
<accession>A0ABR1DYH2</accession>
<organism evidence="2 3">
    <name type="scientific">Necator americanus</name>
    <name type="common">Human hookworm</name>
    <dbReference type="NCBI Taxonomy" id="51031"/>
    <lineage>
        <taxon>Eukaryota</taxon>
        <taxon>Metazoa</taxon>
        <taxon>Ecdysozoa</taxon>
        <taxon>Nematoda</taxon>
        <taxon>Chromadorea</taxon>
        <taxon>Rhabditida</taxon>
        <taxon>Rhabditina</taxon>
        <taxon>Rhabditomorpha</taxon>
        <taxon>Strongyloidea</taxon>
        <taxon>Ancylostomatidae</taxon>
        <taxon>Bunostominae</taxon>
        <taxon>Necator</taxon>
    </lineage>
</organism>
<dbReference type="Proteomes" id="UP001303046">
    <property type="component" value="Unassembled WGS sequence"/>
</dbReference>
<comment type="caution">
    <text evidence="2">The sequence shown here is derived from an EMBL/GenBank/DDBJ whole genome shotgun (WGS) entry which is preliminary data.</text>
</comment>
<gene>
    <name evidence="2" type="primary">Necator_chrV.g18863</name>
    <name evidence="2" type="ORF">RB195_014072</name>
</gene>
<proteinExistence type="predicted"/>
<feature type="region of interest" description="Disordered" evidence="1">
    <location>
        <begin position="1"/>
        <end position="37"/>
    </location>
</feature>
<protein>
    <submittedName>
        <fullName evidence="2">Uncharacterized protein</fullName>
    </submittedName>
</protein>
<keyword evidence="3" id="KW-1185">Reference proteome</keyword>
<name>A0ABR1DYH2_NECAM</name>